<dbReference type="PANTHER" id="PTHR19879:SF9">
    <property type="entry name" value="TRANSCRIPTION INITIATION FACTOR TFIID SUBUNIT 5"/>
    <property type="match status" value="1"/>
</dbReference>
<dbReference type="Gene3D" id="3.40.50.300">
    <property type="entry name" value="P-loop containing nucleotide triphosphate hydrolases"/>
    <property type="match status" value="1"/>
</dbReference>
<protein>
    <recommendedName>
        <fullName evidence="4">C2 domain-containing protein</fullName>
    </recommendedName>
</protein>
<evidence type="ECO:0000259" key="4">
    <source>
        <dbReference type="PROSITE" id="PS50004"/>
    </source>
</evidence>
<feature type="repeat" description="WD" evidence="3">
    <location>
        <begin position="1028"/>
        <end position="1069"/>
    </location>
</feature>
<feature type="repeat" description="WD" evidence="3">
    <location>
        <begin position="1167"/>
        <end position="1202"/>
    </location>
</feature>
<dbReference type="HOGENOM" id="CLU_000288_6_3_1"/>
<keyword evidence="6" id="KW-1185">Reference proteome</keyword>
<dbReference type="PROSITE" id="PS50294">
    <property type="entry name" value="WD_REPEATS_REGION"/>
    <property type="match status" value="6"/>
</dbReference>
<feature type="repeat" description="WD" evidence="3">
    <location>
        <begin position="985"/>
        <end position="1026"/>
    </location>
</feature>
<dbReference type="Pfam" id="PF00400">
    <property type="entry name" value="WD40"/>
    <property type="match status" value="7"/>
</dbReference>
<gene>
    <name evidence="5" type="ORF">PAXRUDRAFT_833013</name>
</gene>
<feature type="repeat" description="WD" evidence="3">
    <location>
        <begin position="942"/>
        <end position="983"/>
    </location>
</feature>
<feature type="repeat" description="WD" evidence="3">
    <location>
        <begin position="1071"/>
        <end position="1112"/>
    </location>
</feature>
<keyword evidence="2" id="KW-0677">Repeat</keyword>
<dbReference type="SMART" id="SM00320">
    <property type="entry name" value="WD40"/>
    <property type="match status" value="9"/>
</dbReference>
<dbReference type="SUPFAM" id="SSF50998">
    <property type="entry name" value="Quinoprotein alcohol dehydrogenase-like"/>
    <property type="match status" value="2"/>
</dbReference>
<evidence type="ECO:0000256" key="2">
    <source>
        <dbReference type="ARBA" id="ARBA00022737"/>
    </source>
</evidence>
<dbReference type="Gene3D" id="2.130.10.10">
    <property type="entry name" value="YVTN repeat-like/Quinoprotein amine dehydrogenase"/>
    <property type="match status" value="3"/>
</dbReference>
<dbReference type="InterPro" id="IPR019775">
    <property type="entry name" value="WD40_repeat_CS"/>
</dbReference>
<dbReference type="InterPro" id="IPR056884">
    <property type="entry name" value="NPHP3-like_N"/>
</dbReference>
<dbReference type="PRINTS" id="PR00320">
    <property type="entry name" value="GPROTEINBRPT"/>
</dbReference>
<reference evidence="5 6" key="1">
    <citation type="submission" date="2014-04" db="EMBL/GenBank/DDBJ databases">
        <authorList>
            <consortium name="DOE Joint Genome Institute"/>
            <person name="Kuo A."/>
            <person name="Kohler A."/>
            <person name="Jargeat P."/>
            <person name="Nagy L.G."/>
            <person name="Floudas D."/>
            <person name="Copeland A."/>
            <person name="Barry K.W."/>
            <person name="Cichocki N."/>
            <person name="Veneault-Fourrey C."/>
            <person name="LaButti K."/>
            <person name="Lindquist E.A."/>
            <person name="Lipzen A."/>
            <person name="Lundell T."/>
            <person name="Morin E."/>
            <person name="Murat C."/>
            <person name="Sun H."/>
            <person name="Tunlid A."/>
            <person name="Henrissat B."/>
            <person name="Grigoriev I.V."/>
            <person name="Hibbett D.S."/>
            <person name="Martin F."/>
            <person name="Nordberg H.P."/>
            <person name="Cantor M.N."/>
            <person name="Hua S.X."/>
        </authorList>
    </citation>
    <scope>NUCLEOTIDE SEQUENCE [LARGE SCALE GENOMIC DNA]</scope>
    <source>
        <strain evidence="5 6">Ve08.2h10</strain>
    </source>
</reference>
<keyword evidence="1 3" id="KW-0853">WD repeat</keyword>
<evidence type="ECO:0000313" key="6">
    <source>
        <dbReference type="Proteomes" id="UP000054538"/>
    </source>
</evidence>
<sequence>MDIDLTIVKAELPASASEWSKCFVHILVDGSSSVGRTRSTKKSGHYEWEDRFSFPARSEAILRFELKRKILFLQSRLLAFAEAPALDLLATPQKLGGIGLPPDGSVGIKHGDHTDISLHLRPYLGKHSSQVPENDGDWKLILRIHETRSLLEVVEKPPITTVGECLAEIVAKLETFMEIGDAITQIHPYAYVAWKTVTSFYMIIKGQVDRDARLADLGNLMKDSYLFVEDIKSLPDKIPSLQGTICNLLSQTVECTMFLRECSGYGFGETLLFSAWVDRHISQFTDSFTSLKQSLETGISMQTALVCFRVDETVNKLLNTQNLMKLGPADMDDPSRSECDPETRMDIITHIIEWATTPTVRDNVFWLHGFPGAGKSTIATSVANFFRDLRRLGSFIFFTRGVAARNDPALLIRTLAHQLGEFDHRIGSAISRVIEDVPSIRQAPLRWQFQKLLIEPFASLEHFLREGPILVVIDALDECGKSGAREELLKVIASEGPRLPPTIRIFITSRAEKDIYGAFNSHPNILAHEIDIKSMANEKDVRTFIHHRMADIRSQNDLLALPLDWPGEVLIDALALRASGLFVWASTACRYIENGQDPEERLSQLVNTALYADAEAALDGIYITALESAGKWEDNAFGTDFREILGIVIVSENPLTAKTIDLLNADTEGKKKKRPCLHTIRHLGTVLQWAEDKPICVMHPSFGDFITERRRCGRDVWFIDRSAHHLRVARLCIVRLGVVLRKNMCGSKLSTSVVVQELPEDITYPARYWIDHLCNSEVCNVQSVVQEIYTFLRRHFLHWIEVMTAMKKARQTIGLMIRLKEWIDTHYADEEALRSFAKDAVRFCQAYTHVYEQHPLLVYQSALPFAPTASAVFQTFKDDPDLPYIAGGHREHWSPLLIEFGRPGGCVVSLSCSADGQRIASTNTRSIFVWDSTSGELVTKPMIGGQHDITAIVFSPNNHHIASGCGNGVVGLWDALSGKEVLSPMEGHQEAVYGLVFSNDASMLVSASRDKTIIVWDADTGSMVHPPLTGHRKTILSLAFSPVGTRFVSGSRDMSIRVWDTTTGEQVLPTIMHQGGSVTALAYTLDGDRIISGSDNRTIRIWDAHKGMELYRPQTDLGPSPITLLGHNSAIYSLAVSPCGGLLASASKDTSVRLWDLSTGTELPHLIRQHRLPVRCVAFSPDGKKIVTGSQDATVRVWDVESVGSMGGQKLHKGLVSDLAFSADGKRVVSGGFDKRVRMWCAENGRALIEPLRLELEVNAVALDDEGGRILAADRAGAVFAWDMESREPLVATPADHPSCYAREGPLVLEGKWIVDRTTNEALSLLPNMSPAKARASWGNRMAIGLANGSIVILHFPELLKVKS</sequence>
<dbReference type="Pfam" id="PF24883">
    <property type="entry name" value="NPHP3_N"/>
    <property type="match status" value="1"/>
</dbReference>
<accession>A0A0D0DB09</accession>
<evidence type="ECO:0000313" key="5">
    <source>
        <dbReference type="EMBL" id="KIK81211.1"/>
    </source>
</evidence>
<name>A0A0D0DB09_9AGAM</name>
<dbReference type="Proteomes" id="UP000054538">
    <property type="component" value="Unassembled WGS sequence"/>
</dbReference>
<dbReference type="InterPro" id="IPR001680">
    <property type="entry name" value="WD40_rpt"/>
</dbReference>
<dbReference type="InterPro" id="IPR027417">
    <property type="entry name" value="P-loop_NTPase"/>
</dbReference>
<dbReference type="InterPro" id="IPR015943">
    <property type="entry name" value="WD40/YVTN_repeat-like_dom_sf"/>
</dbReference>
<evidence type="ECO:0000256" key="3">
    <source>
        <dbReference type="PROSITE-ProRule" id="PRU00221"/>
    </source>
</evidence>
<feature type="repeat" description="WD" evidence="3">
    <location>
        <begin position="1209"/>
        <end position="1250"/>
    </location>
</feature>
<dbReference type="EMBL" id="KN825842">
    <property type="protein sequence ID" value="KIK81211.1"/>
    <property type="molecule type" value="Genomic_DNA"/>
</dbReference>
<dbReference type="PROSITE" id="PS50004">
    <property type="entry name" value="C2"/>
    <property type="match status" value="1"/>
</dbReference>
<dbReference type="OrthoDB" id="538223at2759"/>
<dbReference type="PANTHER" id="PTHR19879">
    <property type="entry name" value="TRANSCRIPTION INITIATION FACTOR TFIID"/>
    <property type="match status" value="1"/>
</dbReference>
<organism evidence="5 6">
    <name type="scientific">Paxillus rubicundulus Ve08.2h10</name>
    <dbReference type="NCBI Taxonomy" id="930991"/>
    <lineage>
        <taxon>Eukaryota</taxon>
        <taxon>Fungi</taxon>
        <taxon>Dikarya</taxon>
        <taxon>Basidiomycota</taxon>
        <taxon>Agaricomycotina</taxon>
        <taxon>Agaricomycetes</taxon>
        <taxon>Agaricomycetidae</taxon>
        <taxon>Boletales</taxon>
        <taxon>Paxilineae</taxon>
        <taxon>Paxillaceae</taxon>
        <taxon>Paxillus</taxon>
    </lineage>
</organism>
<reference evidence="6" key="2">
    <citation type="submission" date="2015-01" db="EMBL/GenBank/DDBJ databases">
        <title>Evolutionary Origins and Diversification of the Mycorrhizal Mutualists.</title>
        <authorList>
            <consortium name="DOE Joint Genome Institute"/>
            <consortium name="Mycorrhizal Genomics Consortium"/>
            <person name="Kohler A."/>
            <person name="Kuo A."/>
            <person name="Nagy L.G."/>
            <person name="Floudas D."/>
            <person name="Copeland A."/>
            <person name="Barry K.W."/>
            <person name="Cichocki N."/>
            <person name="Veneault-Fourrey C."/>
            <person name="LaButti K."/>
            <person name="Lindquist E.A."/>
            <person name="Lipzen A."/>
            <person name="Lundell T."/>
            <person name="Morin E."/>
            <person name="Murat C."/>
            <person name="Riley R."/>
            <person name="Ohm R."/>
            <person name="Sun H."/>
            <person name="Tunlid A."/>
            <person name="Henrissat B."/>
            <person name="Grigoriev I.V."/>
            <person name="Hibbett D.S."/>
            <person name="Martin F."/>
        </authorList>
    </citation>
    <scope>NUCLEOTIDE SEQUENCE [LARGE SCALE GENOMIC DNA]</scope>
    <source>
        <strain evidence="6">Ve08.2h10</strain>
    </source>
</reference>
<dbReference type="SUPFAM" id="SSF49562">
    <property type="entry name" value="C2 domain (Calcium/lipid-binding domain, CaLB)"/>
    <property type="match status" value="1"/>
</dbReference>
<dbReference type="InterPro" id="IPR020472">
    <property type="entry name" value="WD40_PAC1"/>
</dbReference>
<proteinExistence type="predicted"/>
<dbReference type="PROSITE" id="PS00678">
    <property type="entry name" value="WD_REPEATS_1"/>
    <property type="match status" value="3"/>
</dbReference>
<dbReference type="InterPro" id="IPR035892">
    <property type="entry name" value="C2_domain_sf"/>
</dbReference>
<feature type="domain" description="C2" evidence="4">
    <location>
        <begin position="1"/>
        <end position="99"/>
    </location>
</feature>
<dbReference type="STRING" id="930991.A0A0D0DB09"/>
<dbReference type="InterPro" id="IPR000008">
    <property type="entry name" value="C2_dom"/>
</dbReference>
<dbReference type="SUPFAM" id="SSF52540">
    <property type="entry name" value="P-loop containing nucleoside triphosphate hydrolases"/>
    <property type="match status" value="1"/>
</dbReference>
<feature type="repeat" description="WD" evidence="3">
    <location>
        <begin position="1124"/>
        <end position="1165"/>
    </location>
</feature>
<evidence type="ECO:0000256" key="1">
    <source>
        <dbReference type="ARBA" id="ARBA00022574"/>
    </source>
</evidence>
<dbReference type="InParanoid" id="A0A0D0DB09"/>
<dbReference type="CDD" id="cd00200">
    <property type="entry name" value="WD40"/>
    <property type="match status" value="1"/>
</dbReference>
<dbReference type="PROSITE" id="PS50082">
    <property type="entry name" value="WD_REPEATS_2"/>
    <property type="match status" value="7"/>
</dbReference>
<dbReference type="InterPro" id="IPR011047">
    <property type="entry name" value="Quinoprotein_ADH-like_sf"/>
</dbReference>